<organism evidence="1">
    <name type="scientific">freshwater metagenome</name>
    <dbReference type="NCBI Taxonomy" id="449393"/>
    <lineage>
        <taxon>unclassified sequences</taxon>
        <taxon>metagenomes</taxon>
        <taxon>ecological metagenomes</taxon>
    </lineage>
</organism>
<protein>
    <submittedName>
        <fullName evidence="1">Unannotated protein</fullName>
    </submittedName>
</protein>
<reference evidence="1" key="1">
    <citation type="submission" date="2020-05" db="EMBL/GenBank/DDBJ databases">
        <authorList>
            <person name="Chiriac C."/>
            <person name="Salcher M."/>
            <person name="Ghai R."/>
            <person name="Kavagutti S V."/>
        </authorList>
    </citation>
    <scope>NUCLEOTIDE SEQUENCE</scope>
</reference>
<proteinExistence type="predicted"/>
<accession>A0A6J6BP64</accession>
<sequence length="79" mass="8581">MRASEHQGIDAGGLDWRKIFLGDSHQRRPRSDATLNKFNKTWASFARNLQVDRCGKGIVVSAGGNGRIGANHADFAIAS</sequence>
<dbReference type="AlphaFoldDB" id="A0A6J6BP64"/>
<gene>
    <name evidence="1" type="ORF">UFOPK1410_00697</name>
</gene>
<evidence type="ECO:0000313" key="1">
    <source>
        <dbReference type="EMBL" id="CAB4540940.1"/>
    </source>
</evidence>
<name>A0A6J6BP64_9ZZZZ</name>
<dbReference type="EMBL" id="CAEZSH010000078">
    <property type="protein sequence ID" value="CAB4540940.1"/>
    <property type="molecule type" value="Genomic_DNA"/>
</dbReference>